<accession>A0ABW3AIM9</accession>
<protein>
    <submittedName>
        <fullName evidence="4">DUF4333 domain-containing protein</fullName>
    </submittedName>
</protein>
<feature type="domain" description="DUF4333" evidence="3">
    <location>
        <begin position="147"/>
        <end position="220"/>
    </location>
</feature>
<evidence type="ECO:0000259" key="2">
    <source>
        <dbReference type="Pfam" id="PF10708"/>
    </source>
</evidence>
<dbReference type="Proteomes" id="UP001597055">
    <property type="component" value="Unassembled WGS sequence"/>
</dbReference>
<gene>
    <name evidence="4" type="ORF">ACFQ0P_10420</name>
</gene>
<evidence type="ECO:0000256" key="1">
    <source>
        <dbReference type="SAM" id="Phobius"/>
    </source>
</evidence>
<name>A0ABW3AIM9_9MICO</name>
<feature type="transmembrane region" description="Helical" evidence="1">
    <location>
        <begin position="75"/>
        <end position="94"/>
    </location>
</feature>
<comment type="caution">
    <text evidence="4">The sequence shown here is derived from an EMBL/GenBank/DDBJ whole genome shotgun (WGS) entry which is preliminary data.</text>
</comment>
<evidence type="ECO:0000313" key="5">
    <source>
        <dbReference type="Proteomes" id="UP001597055"/>
    </source>
</evidence>
<keyword evidence="1" id="KW-0472">Membrane</keyword>
<reference evidence="5" key="1">
    <citation type="journal article" date="2019" name="Int. J. Syst. Evol. Microbiol.">
        <title>The Global Catalogue of Microorganisms (GCM) 10K type strain sequencing project: providing services to taxonomists for standard genome sequencing and annotation.</title>
        <authorList>
            <consortium name="The Broad Institute Genomics Platform"/>
            <consortium name="The Broad Institute Genome Sequencing Center for Infectious Disease"/>
            <person name="Wu L."/>
            <person name="Ma J."/>
        </authorList>
    </citation>
    <scope>NUCLEOTIDE SEQUENCE [LARGE SCALE GENOMIC DNA]</scope>
    <source>
        <strain evidence="5">CCUG 54523</strain>
    </source>
</reference>
<proteinExistence type="predicted"/>
<feature type="domain" description="DUF2510" evidence="2">
    <location>
        <begin position="12"/>
        <end position="40"/>
    </location>
</feature>
<keyword evidence="5" id="KW-1185">Reference proteome</keyword>
<evidence type="ECO:0000259" key="3">
    <source>
        <dbReference type="Pfam" id="PF14230"/>
    </source>
</evidence>
<dbReference type="RefSeq" id="WP_204981347.1">
    <property type="nucleotide sequence ID" value="NZ_JBHTII010000001.1"/>
</dbReference>
<feature type="transmembrane region" description="Helical" evidence="1">
    <location>
        <begin position="106"/>
        <end position="129"/>
    </location>
</feature>
<keyword evidence="1" id="KW-0812">Transmembrane</keyword>
<dbReference type="Pfam" id="PF14230">
    <property type="entry name" value="DUF4333"/>
    <property type="match status" value="1"/>
</dbReference>
<dbReference type="EMBL" id="JBHTII010000001">
    <property type="protein sequence ID" value="MFD0790817.1"/>
    <property type="molecule type" value="Genomic_DNA"/>
</dbReference>
<evidence type="ECO:0000313" key="4">
    <source>
        <dbReference type="EMBL" id="MFD0790817.1"/>
    </source>
</evidence>
<sequence length="228" mass="23294">MGDDTRAGLPAAGWLHDSATGQTRWWNGSEWTDHTRPLDPVVRTMTATRPPTTGPVALAHTAPAPPTSRNGPAKAALVLLLISVLGAAGLAWLATGMTPTTALVVGVGQIAVLVVAFVLSIVGVAVALLRPTRKREAVIGLVLSTALLGFVAFRIVTAPAAVDASALESEIAAWAIGQTGEVSQVTCPASIPQTADAVFTCAVVGESGAGWEVAVRVQADAITWEPAP</sequence>
<feature type="transmembrane region" description="Helical" evidence="1">
    <location>
        <begin position="136"/>
        <end position="156"/>
    </location>
</feature>
<dbReference type="InterPro" id="IPR025637">
    <property type="entry name" value="DUF4333"/>
</dbReference>
<organism evidence="4 5">
    <name type="scientific">Microbacterium insulae</name>
    <dbReference type="NCBI Taxonomy" id="483014"/>
    <lineage>
        <taxon>Bacteria</taxon>
        <taxon>Bacillati</taxon>
        <taxon>Actinomycetota</taxon>
        <taxon>Actinomycetes</taxon>
        <taxon>Micrococcales</taxon>
        <taxon>Microbacteriaceae</taxon>
        <taxon>Microbacterium</taxon>
    </lineage>
</organism>
<dbReference type="Pfam" id="PF10708">
    <property type="entry name" value="DUF2510"/>
    <property type="match status" value="1"/>
</dbReference>
<dbReference type="InterPro" id="IPR018929">
    <property type="entry name" value="DUF2510"/>
</dbReference>
<keyword evidence="1" id="KW-1133">Transmembrane helix</keyword>